<dbReference type="PANTHER" id="PTHR43197:SF1">
    <property type="entry name" value="UTP--GLUCOSE-1-PHOSPHATE URIDYLYLTRANSFERASE"/>
    <property type="match status" value="1"/>
</dbReference>
<comment type="catalytic activity">
    <reaction evidence="9">
        <text>alpha-D-glucose 1-phosphate + UTP + H(+) = UDP-alpha-D-glucose + diphosphate</text>
        <dbReference type="Rhea" id="RHEA:19889"/>
        <dbReference type="ChEBI" id="CHEBI:15378"/>
        <dbReference type="ChEBI" id="CHEBI:33019"/>
        <dbReference type="ChEBI" id="CHEBI:46398"/>
        <dbReference type="ChEBI" id="CHEBI:58601"/>
        <dbReference type="ChEBI" id="CHEBI:58885"/>
        <dbReference type="EC" id="2.7.7.9"/>
    </reaction>
</comment>
<dbReference type="SUPFAM" id="SSF47413">
    <property type="entry name" value="lambda repressor-like DNA-binding domains"/>
    <property type="match status" value="1"/>
</dbReference>
<dbReference type="InterPro" id="IPR029044">
    <property type="entry name" value="Nucleotide-diphossugar_trans"/>
</dbReference>
<organism evidence="11 12">
    <name type="scientific">Entotheonella factor</name>
    <dbReference type="NCBI Taxonomy" id="1429438"/>
    <lineage>
        <taxon>Bacteria</taxon>
        <taxon>Pseudomonadati</taxon>
        <taxon>Nitrospinota/Tectimicrobiota group</taxon>
        <taxon>Candidatus Tectimicrobiota</taxon>
        <taxon>Candidatus Entotheonellia</taxon>
        <taxon>Candidatus Entotheonellales</taxon>
        <taxon>Candidatus Entotheonellaceae</taxon>
        <taxon>Candidatus Entotheonella</taxon>
    </lineage>
</organism>
<dbReference type="HOGENOM" id="CLU_751605_0_0_7"/>
<dbReference type="InterPro" id="IPR005771">
    <property type="entry name" value="GalU_uridylyltTrfase_bac/arc"/>
</dbReference>
<feature type="domain" description="HTH cro/C1-type" evidence="10">
    <location>
        <begin position="13"/>
        <end position="67"/>
    </location>
</feature>
<dbReference type="Gene3D" id="1.10.260.40">
    <property type="entry name" value="lambda repressor-like DNA-binding domains"/>
    <property type="match status" value="1"/>
</dbReference>
<dbReference type="InterPro" id="IPR010982">
    <property type="entry name" value="Lambda_DNA-bd_dom_sf"/>
</dbReference>
<gene>
    <name evidence="11" type="ORF">ETSY1_03505</name>
</gene>
<dbReference type="InterPro" id="IPR005835">
    <property type="entry name" value="NTP_transferase_dom"/>
</dbReference>
<evidence type="ECO:0000256" key="7">
    <source>
        <dbReference type="ARBA" id="ARBA00031959"/>
    </source>
</evidence>
<keyword evidence="12" id="KW-1185">Reference proteome</keyword>
<evidence type="ECO:0000256" key="1">
    <source>
        <dbReference type="ARBA" id="ARBA00006890"/>
    </source>
</evidence>
<evidence type="ECO:0000313" key="12">
    <source>
        <dbReference type="Proteomes" id="UP000019141"/>
    </source>
</evidence>
<accession>W4LWG5</accession>
<evidence type="ECO:0000256" key="9">
    <source>
        <dbReference type="ARBA" id="ARBA00048128"/>
    </source>
</evidence>
<dbReference type="GO" id="GO:0003677">
    <property type="term" value="F:DNA binding"/>
    <property type="evidence" value="ECO:0007669"/>
    <property type="project" value="InterPro"/>
</dbReference>
<evidence type="ECO:0000313" key="11">
    <source>
        <dbReference type="EMBL" id="ETX02449.1"/>
    </source>
</evidence>
<name>W4LWG5_ENTF1</name>
<dbReference type="InterPro" id="IPR001387">
    <property type="entry name" value="Cro/C1-type_HTH"/>
</dbReference>
<dbReference type="SUPFAM" id="SSF53448">
    <property type="entry name" value="Nucleotide-diphospho-sugar transferases"/>
    <property type="match status" value="1"/>
</dbReference>
<dbReference type="GO" id="GO:0003983">
    <property type="term" value="F:UTP:glucose-1-phosphate uridylyltransferase activity"/>
    <property type="evidence" value="ECO:0007669"/>
    <property type="project" value="UniProtKB-EC"/>
</dbReference>
<keyword evidence="4" id="KW-0808">Transferase</keyword>
<dbReference type="EC" id="2.7.7.9" evidence="2"/>
<comment type="similarity">
    <text evidence="1">Belongs to the UDPGP type 2 family.</text>
</comment>
<dbReference type="SMART" id="SM00530">
    <property type="entry name" value="HTH_XRE"/>
    <property type="match status" value="1"/>
</dbReference>
<dbReference type="CDD" id="cd00093">
    <property type="entry name" value="HTH_XRE"/>
    <property type="match status" value="1"/>
</dbReference>
<dbReference type="EMBL" id="AZHW01000142">
    <property type="protein sequence ID" value="ETX02449.1"/>
    <property type="molecule type" value="Genomic_DNA"/>
</dbReference>
<sequence length="373" mass="41994">MERFPKAEFGKLLQTRRKHMQFTQAALAKQIAVSPILISYYERGHRTPRYETAQKIANVLRLEGEEREQFLASLKFPAESTPDINDLLDELLRLFSNKTISPALKDKLASEIHNVLKDWRDMQKKNVRWAVIPVAGWQARLLSPDATAHMTERVIAEAESAGIDHIIVVVAPSQEHALSEKLMEHKRHIRIRLAVQTDQFGLGDAILAARHSLPHNEPFAVILPDDDLDNSCLEPMIEAYSKDKCCILAVREIQESDEGSYGIVSIQEQPDPEHQGPMCRIEDLQEKPSTLPGSSFAIVGRYIVTPDIFKAIAVTQPTASGEIELTDAIRNMSQNQPIYGYIYTGVVDSLSPSRRLLERMIMSRGERLAEPAV</sequence>
<evidence type="ECO:0000256" key="2">
    <source>
        <dbReference type="ARBA" id="ARBA00012415"/>
    </source>
</evidence>
<dbReference type="PATRIC" id="fig|1429438.4.peg.855"/>
<dbReference type="GO" id="GO:0006011">
    <property type="term" value="P:UDP-alpha-D-glucose metabolic process"/>
    <property type="evidence" value="ECO:0007669"/>
    <property type="project" value="InterPro"/>
</dbReference>
<dbReference type="PANTHER" id="PTHR43197">
    <property type="entry name" value="UTP--GLUCOSE-1-PHOSPHATE URIDYLYLTRANSFERASE"/>
    <property type="match status" value="1"/>
</dbReference>
<keyword evidence="5" id="KW-0548">Nucleotidyltransferase</keyword>
<dbReference type="AlphaFoldDB" id="W4LWG5"/>
<evidence type="ECO:0000256" key="4">
    <source>
        <dbReference type="ARBA" id="ARBA00022679"/>
    </source>
</evidence>
<proteinExistence type="inferred from homology"/>
<dbReference type="Proteomes" id="UP000019141">
    <property type="component" value="Unassembled WGS sequence"/>
</dbReference>
<evidence type="ECO:0000256" key="8">
    <source>
        <dbReference type="ARBA" id="ARBA00032341"/>
    </source>
</evidence>
<evidence type="ECO:0000256" key="6">
    <source>
        <dbReference type="ARBA" id="ARBA00031455"/>
    </source>
</evidence>
<comment type="caution">
    <text evidence="11">The sequence shown here is derived from an EMBL/GenBank/DDBJ whole genome shotgun (WGS) entry which is preliminary data.</text>
</comment>
<evidence type="ECO:0000256" key="5">
    <source>
        <dbReference type="ARBA" id="ARBA00022695"/>
    </source>
</evidence>
<evidence type="ECO:0000259" key="10">
    <source>
        <dbReference type="PROSITE" id="PS50943"/>
    </source>
</evidence>
<dbReference type="PROSITE" id="PS50943">
    <property type="entry name" value="HTH_CROC1"/>
    <property type="match status" value="1"/>
</dbReference>
<evidence type="ECO:0000256" key="3">
    <source>
        <dbReference type="ARBA" id="ARBA00019048"/>
    </source>
</evidence>
<dbReference type="Pfam" id="PF00483">
    <property type="entry name" value="NTP_transferase"/>
    <property type="match status" value="1"/>
</dbReference>
<protein>
    <recommendedName>
        <fullName evidence="3">UTP--glucose-1-phosphate uridylyltransferase</fullName>
        <ecNumber evidence="2">2.7.7.9</ecNumber>
    </recommendedName>
    <alternativeName>
        <fullName evidence="6">Alpha-D-glucosyl-1-phosphate uridylyltransferase</fullName>
    </alternativeName>
    <alternativeName>
        <fullName evidence="7">UDP-glucose pyrophosphorylase</fullName>
    </alternativeName>
    <alternativeName>
        <fullName evidence="8">Uridine diphosphoglucose pyrophosphorylase</fullName>
    </alternativeName>
</protein>
<dbReference type="Pfam" id="PF01381">
    <property type="entry name" value="HTH_3"/>
    <property type="match status" value="1"/>
</dbReference>
<reference evidence="11 12" key="1">
    <citation type="journal article" date="2014" name="Nature">
        <title>An environmental bacterial taxon with a large and distinct metabolic repertoire.</title>
        <authorList>
            <person name="Wilson M.C."/>
            <person name="Mori T."/>
            <person name="Ruckert C."/>
            <person name="Uria A.R."/>
            <person name="Helf M.J."/>
            <person name="Takada K."/>
            <person name="Gernert C."/>
            <person name="Steffens U.A."/>
            <person name="Heycke N."/>
            <person name="Schmitt S."/>
            <person name="Rinke C."/>
            <person name="Helfrich E.J."/>
            <person name="Brachmann A.O."/>
            <person name="Gurgui C."/>
            <person name="Wakimoto T."/>
            <person name="Kracht M."/>
            <person name="Crusemann M."/>
            <person name="Hentschel U."/>
            <person name="Abe I."/>
            <person name="Matsunaga S."/>
            <person name="Kalinowski J."/>
            <person name="Takeyama H."/>
            <person name="Piel J."/>
        </authorList>
    </citation>
    <scope>NUCLEOTIDE SEQUENCE [LARGE SCALE GENOMIC DNA]</scope>
    <source>
        <strain evidence="12">TSY1</strain>
    </source>
</reference>
<dbReference type="Gene3D" id="3.90.550.10">
    <property type="entry name" value="Spore Coat Polysaccharide Biosynthesis Protein SpsA, Chain A"/>
    <property type="match status" value="1"/>
</dbReference>